<accession>A0A3B0SKZ1</accession>
<evidence type="ECO:0008006" key="3">
    <source>
        <dbReference type="Google" id="ProtNLM"/>
    </source>
</evidence>
<evidence type="ECO:0000256" key="1">
    <source>
        <dbReference type="SAM" id="Phobius"/>
    </source>
</evidence>
<dbReference type="EMBL" id="UOEH01000458">
    <property type="protein sequence ID" value="VAW05080.1"/>
    <property type="molecule type" value="Genomic_DNA"/>
</dbReference>
<evidence type="ECO:0000313" key="2">
    <source>
        <dbReference type="EMBL" id="VAW05080.1"/>
    </source>
</evidence>
<gene>
    <name evidence="2" type="ORF">MNBD_ALPHA05-1108</name>
</gene>
<name>A0A3B0SKZ1_9ZZZZ</name>
<keyword evidence="1" id="KW-0812">Transmembrane</keyword>
<proteinExistence type="predicted"/>
<protein>
    <recommendedName>
        <fullName evidence="3">Transmembrane protein</fullName>
    </recommendedName>
</protein>
<feature type="transmembrane region" description="Helical" evidence="1">
    <location>
        <begin position="6"/>
        <end position="25"/>
    </location>
</feature>
<reference evidence="2" key="1">
    <citation type="submission" date="2018-06" db="EMBL/GenBank/DDBJ databases">
        <authorList>
            <person name="Zhirakovskaya E."/>
        </authorList>
    </citation>
    <scope>NUCLEOTIDE SEQUENCE</scope>
</reference>
<feature type="transmembrane region" description="Helical" evidence="1">
    <location>
        <begin position="32"/>
        <end position="52"/>
    </location>
</feature>
<organism evidence="2">
    <name type="scientific">hydrothermal vent metagenome</name>
    <dbReference type="NCBI Taxonomy" id="652676"/>
    <lineage>
        <taxon>unclassified sequences</taxon>
        <taxon>metagenomes</taxon>
        <taxon>ecological metagenomes</taxon>
    </lineage>
</organism>
<keyword evidence="1" id="KW-0472">Membrane</keyword>
<keyword evidence="1" id="KW-1133">Transmembrane helix</keyword>
<feature type="transmembrane region" description="Helical" evidence="1">
    <location>
        <begin position="58"/>
        <end position="81"/>
    </location>
</feature>
<sequence>MVLHGYLAFIALAFRPTLWTPLLGLRIAPLRAVSVMLALLFLGAPALAGPIALAFRAIITPCAVAVVTTVTRVIGFARLALFVHRYLKRFNHIGALRLTSRRLRRRRQNGESQH</sequence>
<dbReference type="AlphaFoldDB" id="A0A3B0SKZ1"/>